<organism evidence="2 3">
    <name type="scientific">Ditylenchus dipsaci</name>
    <dbReference type="NCBI Taxonomy" id="166011"/>
    <lineage>
        <taxon>Eukaryota</taxon>
        <taxon>Metazoa</taxon>
        <taxon>Ecdysozoa</taxon>
        <taxon>Nematoda</taxon>
        <taxon>Chromadorea</taxon>
        <taxon>Rhabditida</taxon>
        <taxon>Tylenchina</taxon>
        <taxon>Tylenchomorpha</taxon>
        <taxon>Sphaerularioidea</taxon>
        <taxon>Anguinidae</taxon>
        <taxon>Anguininae</taxon>
        <taxon>Ditylenchus</taxon>
    </lineage>
</organism>
<feature type="signal peptide" evidence="1">
    <location>
        <begin position="1"/>
        <end position="16"/>
    </location>
</feature>
<evidence type="ECO:0000256" key="1">
    <source>
        <dbReference type="SAM" id="SignalP"/>
    </source>
</evidence>
<dbReference type="Proteomes" id="UP000887574">
    <property type="component" value="Unplaced"/>
</dbReference>
<accession>A0A915ELW9</accession>
<protein>
    <submittedName>
        <fullName evidence="3">Uncharacterized protein</fullName>
    </submittedName>
</protein>
<sequence>MLLLFFIVAVFSSVIAEFCSEEKYWGGLMDYTEQPPVGKITDPELKPSSLHFNGGAYVCYAKDDQTEEKY</sequence>
<proteinExistence type="predicted"/>
<keyword evidence="2" id="KW-1185">Reference proteome</keyword>
<name>A0A915ELW9_9BILA</name>
<reference evidence="3" key="1">
    <citation type="submission" date="2022-11" db="UniProtKB">
        <authorList>
            <consortium name="WormBaseParasite"/>
        </authorList>
    </citation>
    <scope>IDENTIFICATION</scope>
</reference>
<evidence type="ECO:0000313" key="3">
    <source>
        <dbReference type="WBParaSite" id="jg7285"/>
    </source>
</evidence>
<feature type="chain" id="PRO_5037917678" evidence="1">
    <location>
        <begin position="17"/>
        <end position="70"/>
    </location>
</feature>
<dbReference type="WBParaSite" id="jg7285">
    <property type="protein sequence ID" value="jg7285"/>
    <property type="gene ID" value="jg7285"/>
</dbReference>
<dbReference type="AlphaFoldDB" id="A0A915ELW9"/>
<evidence type="ECO:0000313" key="2">
    <source>
        <dbReference type="Proteomes" id="UP000887574"/>
    </source>
</evidence>
<keyword evidence="1" id="KW-0732">Signal</keyword>